<keyword evidence="4" id="KW-1185">Reference proteome</keyword>
<dbReference type="Gene3D" id="3.40.50.720">
    <property type="entry name" value="NAD(P)-binding Rossmann-like Domain"/>
    <property type="match status" value="1"/>
</dbReference>
<feature type="compositionally biased region" description="Low complexity" evidence="1">
    <location>
        <begin position="249"/>
        <end position="263"/>
    </location>
</feature>
<dbReference type="Proteomes" id="UP000077051">
    <property type="component" value="Unassembled WGS sequence"/>
</dbReference>
<proteinExistence type="predicted"/>
<feature type="region of interest" description="Disordered" evidence="1">
    <location>
        <begin position="240"/>
        <end position="264"/>
    </location>
</feature>
<dbReference type="OrthoDB" id="2223205at2759"/>
<sequence>MSHSDLTPDTTLSKKLKYIVITHGDSYLGQTLAMHIADQLDKGQGQLKKKHRAVRVLCQDKAKLKHLERRGIQVKEVDYESQHTITEQLKVHIKTMVYNPFAATMGRMVECGINVLDAAIRQDVKRIVMVSSYGVDTMETSSSSALDAPIAQFKMLEAHLRHHYKYGSWVVYRIPFIQQYMYFWTQMLENNNMLGMPISESDMLLTVNIKDVQECVAIASLSKKSMVWTYREPERHLDASTILAGGPDGDSSTSSSSDDGSSSIQQPAVAIKRVYELISEPLTLAMMADAMSRALREAGGSFGVNAAVLTDEQLETYLKLVAKTKQSGAAAVDIDAWTRNILDTAKILEPAASSSYQQGVSELLQSRSFLASTTNRDHQDSPDLYPCPADTLTPFCIQLIMNHFRVARNMPVSPPMLPSSNDIRDIIGRAPIPIDVFFMMNRKLFHPQ</sequence>
<feature type="domain" description="NAD(P)-binding" evidence="2">
    <location>
        <begin position="47"/>
        <end position="145"/>
    </location>
</feature>
<dbReference type="InterPro" id="IPR036291">
    <property type="entry name" value="NAD(P)-bd_dom_sf"/>
</dbReference>
<name>A0A162MUS5_MUCCL</name>
<dbReference type="AlphaFoldDB" id="A0A162MUS5"/>
<accession>A0A162MUS5</accession>
<dbReference type="SUPFAM" id="SSF51735">
    <property type="entry name" value="NAD(P)-binding Rossmann-fold domains"/>
    <property type="match status" value="1"/>
</dbReference>
<evidence type="ECO:0000256" key="1">
    <source>
        <dbReference type="SAM" id="MobiDB-lite"/>
    </source>
</evidence>
<dbReference type="Pfam" id="PF13460">
    <property type="entry name" value="NAD_binding_10"/>
    <property type="match status" value="1"/>
</dbReference>
<evidence type="ECO:0000313" key="3">
    <source>
        <dbReference type="EMBL" id="OAD05685.1"/>
    </source>
</evidence>
<comment type="caution">
    <text evidence="3">The sequence shown here is derived from an EMBL/GenBank/DDBJ whole genome shotgun (WGS) entry which is preliminary data.</text>
</comment>
<gene>
    <name evidence="3" type="ORF">MUCCIDRAFT_79229</name>
</gene>
<dbReference type="VEuPathDB" id="FungiDB:MUCCIDRAFT_79229"/>
<organism evidence="3 4">
    <name type="scientific">Mucor lusitanicus CBS 277.49</name>
    <dbReference type="NCBI Taxonomy" id="747725"/>
    <lineage>
        <taxon>Eukaryota</taxon>
        <taxon>Fungi</taxon>
        <taxon>Fungi incertae sedis</taxon>
        <taxon>Mucoromycota</taxon>
        <taxon>Mucoromycotina</taxon>
        <taxon>Mucoromycetes</taxon>
        <taxon>Mucorales</taxon>
        <taxon>Mucorineae</taxon>
        <taxon>Mucoraceae</taxon>
        <taxon>Mucor</taxon>
    </lineage>
</organism>
<evidence type="ECO:0000259" key="2">
    <source>
        <dbReference type="Pfam" id="PF13460"/>
    </source>
</evidence>
<evidence type="ECO:0000313" key="4">
    <source>
        <dbReference type="Proteomes" id="UP000077051"/>
    </source>
</evidence>
<protein>
    <recommendedName>
        <fullName evidence="2">NAD(P)-binding domain-containing protein</fullName>
    </recommendedName>
</protein>
<dbReference type="EMBL" id="AMYB01000002">
    <property type="protein sequence ID" value="OAD05685.1"/>
    <property type="molecule type" value="Genomic_DNA"/>
</dbReference>
<reference evidence="3 4" key="1">
    <citation type="submission" date="2015-06" db="EMBL/GenBank/DDBJ databases">
        <title>Expansion of signal transduction pathways in fungi by whole-genome duplication.</title>
        <authorList>
            <consortium name="DOE Joint Genome Institute"/>
            <person name="Corrochano L.M."/>
            <person name="Kuo A."/>
            <person name="Marcet-Houben M."/>
            <person name="Polaino S."/>
            <person name="Salamov A."/>
            <person name="Villalobos J.M."/>
            <person name="Alvarez M.I."/>
            <person name="Avalos J."/>
            <person name="Benito E.P."/>
            <person name="Benoit I."/>
            <person name="Burger G."/>
            <person name="Camino L.P."/>
            <person name="Canovas D."/>
            <person name="Cerda-Olmedo E."/>
            <person name="Cheng J.-F."/>
            <person name="Dominguez A."/>
            <person name="Elias M."/>
            <person name="Eslava A.P."/>
            <person name="Glaser F."/>
            <person name="Grimwood J."/>
            <person name="Gutierrez G."/>
            <person name="Heitman J."/>
            <person name="Henrissat B."/>
            <person name="Iturriaga E.A."/>
            <person name="Lang B.F."/>
            <person name="Lavin J.L."/>
            <person name="Lee S."/>
            <person name="Li W."/>
            <person name="Lindquist E."/>
            <person name="Lopez-Garcia S."/>
            <person name="Luque E.M."/>
            <person name="Marcos A.T."/>
            <person name="Martin J."/>
            <person name="Mccluskey K."/>
            <person name="Medina H.R."/>
            <person name="Miralles-Duran A."/>
            <person name="Miyazaki A."/>
            <person name="Munoz-Torres E."/>
            <person name="Oguiza J.A."/>
            <person name="Ohm R."/>
            <person name="Olmedo M."/>
            <person name="Orejas M."/>
            <person name="Ortiz-Castellanos L."/>
            <person name="Pisabarro A.G."/>
            <person name="Rodriguez-Romero J."/>
            <person name="Ruiz-Herrera J."/>
            <person name="Ruiz-Vazquez R."/>
            <person name="Sanz C."/>
            <person name="Schackwitz W."/>
            <person name="Schmutz J."/>
            <person name="Shahriari M."/>
            <person name="Shelest E."/>
            <person name="Silva-Franco F."/>
            <person name="Soanes D."/>
            <person name="Syed K."/>
            <person name="Tagua V.G."/>
            <person name="Talbot N.J."/>
            <person name="Thon M."/>
            <person name="De Vries R.P."/>
            <person name="Wiebenga A."/>
            <person name="Yadav J.S."/>
            <person name="Braun E.L."/>
            <person name="Baker S."/>
            <person name="Garre V."/>
            <person name="Horwitz B."/>
            <person name="Torres-Martinez S."/>
            <person name="Idnurm A."/>
            <person name="Herrera-Estrella A."/>
            <person name="Gabaldon T."/>
            <person name="Grigoriev I.V."/>
        </authorList>
    </citation>
    <scope>NUCLEOTIDE SEQUENCE [LARGE SCALE GENOMIC DNA]</scope>
    <source>
        <strain evidence="3 4">CBS 277.49</strain>
    </source>
</reference>
<dbReference type="InterPro" id="IPR016040">
    <property type="entry name" value="NAD(P)-bd_dom"/>
</dbReference>